<proteinExistence type="inferred from homology"/>
<dbReference type="GO" id="GO:0008878">
    <property type="term" value="F:glucose-1-phosphate adenylyltransferase activity"/>
    <property type="evidence" value="ECO:0007669"/>
    <property type="project" value="UniProtKB-UniRule"/>
</dbReference>
<dbReference type="CDD" id="cd04651">
    <property type="entry name" value="LbH_G1P_AT_C"/>
    <property type="match status" value="1"/>
</dbReference>
<dbReference type="GO" id="GO:0005978">
    <property type="term" value="P:glycogen biosynthetic process"/>
    <property type="evidence" value="ECO:0007669"/>
    <property type="project" value="UniProtKB-UniRule"/>
</dbReference>
<evidence type="ECO:0000259" key="9">
    <source>
        <dbReference type="Pfam" id="PF00483"/>
    </source>
</evidence>
<dbReference type="InterPro" id="IPR005836">
    <property type="entry name" value="ADP_Glu_pyroP_CS"/>
</dbReference>
<keyword evidence="5" id="KW-0547">Nucleotide-binding</keyword>
<dbReference type="AlphaFoldDB" id="A0A1M6PFC8"/>
<dbReference type="Gene3D" id="2.160.10.10">
    <property type="entry name" value="Hexapeptide repeat proteins"/>
    <property type="match status" value="1"/>
</dbReference>
<keyword evidence="11" id="KW-1185">Reference proteome</keyword>
<keyword evidence="3 10" id="KW-0808">Transferase</keyword>
<evidence type="ECO:0000256" key="2">
    <source>
        <dbReference type="ARBA" id="ARBA00022600"/>
    </source>
</evidence>
<evidence type="ECO:0000256" key="4">
    <source>
        <dbReference type="ARBA" id="ARBA00022695"/>
    </source>
</evidence>
<accession>A0A1M6PFC8</accession>
<name>A0A1M6PFC8_9BACT</name>
<dbReference type="SUPFAM" id="SSF51161">
    <property type="entry name" value="Trimeric LpxA-like enzymes"/>
    <property type="match status" value="1"/>
</dbReference>
<keyword evidence="7" id="KW-0119">Carbohydrate metabolism</keyword>
<dbReference type="NCBIfam" id="TIGR02091">
    <property type="entry name" value="glgC"/>
    <property type="match status" value="1"/>
</dbReference>
<dbReference type="Proteomes" id="UP000185812">
    <property type="component" value="Unassembled WGS sequence"/>
</dbReference>
<evidence type="ECO:0000256" key="5">
    <source>
        <dbReference type="ARBA" id="ARBA00022741"/>
    </source>
</evidence>
<gene>
    <name evidence="10" type="ORF">SAMN04488087_0162</name>
</gene>
<dbReference type="InterPro" id="IPR029044">
    <property type="entry name" value="Nucleotide-diphossugar_trans"/>
</dbReference>
<dbReference type="Pfam" id="PF25247">
    <property type="entry name" value="LbH_GLGC"/>
    <property type="match status" value="1"/>
</dbReference>
<protein>
    <recommendedName>
        <fullName evidence="8">Glucose-1-phosphate adenylyltransferase</fullName>
        <ecNumber evidence="8">2.7.7.27</ecNumber>
    </recommendedName>
</protein>
<evidence type="ECO:0000313" key="10">
    <source>
        <dbReference type="EMBL" id="SHK06659.1"/>
    </source>
</evidence>
<keyword evidence="4 10" id="KW-0548">Nucleotidyltransferase</keyword>
<evidence type="ECO:0000256" key="1">
    <source>
        <dbReference type="ARBA" id="ARBA00010443"/>
    </source>
</evidence>
<dbReference type="EC" id="2.7.7.27" evidence="8"/>
<feature type="domain" description="Nucleotidyl transferase" evidence="9">
    <location>
        <begin position="23"/>
        <end position="287"/>
    </location>
</feature>
<dbReference type="OrthoDB" id="9801810at2"/>
<dbReference type="GO" id="GO:0005524">
    <property type="term" value="F:ATP binding"/>
    <property type="evidence" value="ECO:0007669"/>
    <property type="project" value="UniProtKB-KW"/>
</dbReference>
<dbReference type="NCBIfam" id="NF002772">
    <property type="entry name" value="PRK02862.1"/>
    <property type="match status" value="1"/>
</dbReference>
<dbReference type="STRING" id="633813.SAMN04488087_0162"/>
<evidence type="ECO:0000256" key="7">
    <source>
        <dbReference type="ARBA" id="ARBA00023277"/>
    </source>
</evidence>
<keyword evidence="2" id="KW-0321">Glycogen metabolism</keyword>
<dbReference type="RefSeq" id="WP_072713979.1">
    <property type="nucleotide sequence ID" value="NZ_FRAU01000001.1"/>
</dbReference>
<evidence type="ECO:0000256" key="8">
    <source>
        <dbReference type="NCBIfam" id="TIGR02091"/>
    </source>
</evidence>
<evidence type="ECO:0000313" key="11">
    <source>
        <dbReference type="Proteomes" id="UP000185812"/>
    </source>
</evidence>
<dbReference type="Gene3D" id="3.90.550.10">
    <property type="entry name" value="Spore Coat Polysaccharide Biosynthesis Protein SpsA, Chain A"/>
    <property type="match status" value="1"/>
</dbReference>
<dbReference type="InterPro" id="IPR011831">
    <property type="entry name" value="ADP-Glc_PPase"/>
</dbReference>
<dbReference type="InterPro" id="IPR011004">
    <property type="entry name" value="Trimer_LpxA-like_sf"/>
</dbReference>
<dbReference type="PANTHER" id="PTHR43523">
    <property type="entry name" value="GLUCOSE-1-PHOSPHATE ADENYLYLTRANSFERASE-RELATED"/>
    <property type="match status" value="1"/>
</dbReference>
<evidence type="ECO:0000256" key="6">
    <source>
        <dbReference type="ARBA" id="ARBA00022840"/>
    </source>
</evidence>
<dbReference type="Pfam" id="PF00483">
    <property type="entry name" value="NTP_transferase"/>
    <property type="match status" value="1"/>
</dbReference>
<dbReference type="InterPro" id="IPR005835">
    <property type="entry name" value="NTP_transferase_dom"/>
</dbReference>
<comment type="similarity">
    <text evidence="1">Belongs to the bacterial/plant glucose-1-phosphate adenylyltransferase family.</text>
</comment>
<dbReference type="SUPFAM" id="SSF53448">
    <property type="entry name" value="Nucleotide-diphospho-sugar transferases"/>
    <property type="match status" value="1"/>
</dbReference>
<reference evidence="11" key="1">
    <citation type="submission" date="2016-11" db="EMBL/GenBank/DDBJ databases">
        <authorList>
            <person name="Varghese N."/>
            <person name="Submissions S."/>
        </authorList>
    </citation>
    <scope>NUCLEOTIDE SEQUENCE [LARGE SCALE GENOMIC DNA]</scope>
    <source>
        <strain evidence="11">DSM 22212</strain>
    </source>
</reference>
<sequence>MEQVQLTTELDLETLRLNERTIAVILGGGAGTRLFPLTLKRSKPAVPLAGKYRLIDIPISNCINSGINRIFVLTQFNSASLNRHIAQTYRFDRFRTGFVTILAAEQTPASREWFQGTADAVRRSMAHIEVFRHDYVLILSGDQLYLMDYRVLLAYHRSKKADITIATIPVRAEEAPALGILKTDEEGVITEFYEKPPLHELAGKESPVSPEMEAQGRVYLASMGIYLFNKEVLRALLEQHPADHDFGKQIIPKAIQQCRVVSYPFTGYWSDIGTIRSFYEANLMLAQRQPPFDMYNPQMPIYTNARMLPPAKVQSSFVQDSIIAEGSVIINSQIVNSVIGIRSVIRENATVKNVVMMGADYYPWHDPGLRDPVEGPDNPGIGEESYVEGAIIDKNVSIGRRCVIKNRDQVQEGEGPNFYIRDGIVVLPKNARIEDGTII</sequence>
<dbReference type="PROSITE" id="PS00809">
    <property type="entry name" value="ADP_GLC_PYROPHOSPH_2"/>
    <property type="match status" value="1"/>
</dbReference>
<dbReference type="CDD" id="cd02508">
    <property type="entry name" value="ADP_Glucose_PP"/>
    <property type="match status" value="1"/>
</dbReference>
<dbReference type="PROSITE" id="PS00808">
    <property type="entry name" value="ADP_GLC_PYROPHOSPH_1"/>
    <property type="match status" value="1"/>
</dbReference>
<dbReference type="PANTHER" id="PTHR43523:SF12">
    <property type="entry name" value="GLUCOSE-1-PHOSPHATE ADENYLYLTRANSFERASE LARGE SUBUNIT 1, CHLOROPLASTIC-RELATED"/>
    <property type="match status" value="1"/>
</dbReference>
<organism evidence="10 11">
    <name type="scientific">Rhodothermus profundi</name>
    <dbReference type="NCBI Taxonomy" id="633813"/>
    <lineage>
        <taxon>Bacteria</taxon>
        <taxon>Pseudomonadati</taxon>
        <taxon>Rhodothermota</taxon>
        <taxon>Rhodothermia</taxon>
        <taxon>Rhodothermales</taxon>
        <taxon>Rhodothermaceae</taxon>
        <taxon>Rhodothermus</taxon>
    </lineage>
</organism>
<keyword evidence="6" id="KW-0067">ATP-binding</keyword>
<evidence type="ECO:0000256" key="3">
    <source>
        <dbReference type="ARBA" id="ARBA00022679"/>
    </source>
</evidence>
<dbReference type="EMBL" id="FRAU01000001">
    <property type="protein sequence ID" value="SHK06659.1"/>
    <property type="molecule type" value="Genomic_DNA"/>
</dbReference>